<sequence>MGGDAIVGFIIFVIIVIVNFLVITKGSERVSEVAARFTLDAMPGKQMAIDADLNTGAITDEEAKIRRAEVQRESDFFGAMDGATKFVKGDAIISIITALINLIGGAVLGIMHGQDINSVLSTYSLATVGDGLCSQIPALMISVATGMVVTRAASTDSFNADIKRQFTSQPNVMMIAGIVIAALMVIPGFPKLILLGVGAALFIFGWRLSKSKAKKEAALAAQAERETLAKMQDQPTSDNDYYRDIDNVFKLLNVEQIEMEFGYSLLHLV</sequence>
<feature type="non-terminal residue" evidence="2">
    <location>
        <position position="269"/>
    </location>
</feature>
<dbReference type="PANTHER" id="PTHR30161">
    <property type="entry name" value="FLAGELLAR EXPORT PROTEIN, MEMBRANE FLHA SUBUNIT-RELATED"/>
    <property type="match status" value="1"/>
</dbReference>
<dbReference type="InterPro" id="IPR025505">
    <property type="entry name" value="FHIPEP_CS"/>
</dbReference>
<evidence type="ECO:0000313" key="2">
    <source>
        <dbReference type="EMBL" id="EKC78051.1"/>
    </source>
</evidence>
<keyword evidence="1" id="KW-1133">Transmembrane helix</keyword>
<evidence type="ECO:0000256" key="1">
    <source>
        <dbReference type="SAM" id="Phobius"/>
    </source>
</evidence>
<dbReference type="GO" id="GO:0044780">
    <property type="term" value="P:bacterial-type flagellum assembly"/>
    <property type="evidence" value="ECO:0007669"/>
    <property type="project" value="TreeGrafter"/>
</dbReference>
<keyword evidence="2" id="KW-0282">Flagellum</keyword>
<dbReference type="AlphaFoldDB" id="K1V2E5"/>
<feature type="transmembrane region" description="Helical" evidence="1">
    <location>
        <begin position="170"/>
        <end position="186"/>
    </location>
</feature>
<keyword evidence="1" id="KW-0472">Membrane</keyword>
<dbReference type="PRINTS" id="PR00949">
    <property type="entry name" value="TYPE3IMAPROT"/>
</dbReference>
<protein>
    <submittedName>
        <fullName evidence="2">Flagellar biosynthesis protein FlhA</fullName>
    </submittedName>
</protein>
<feature type="transmembrane region" description="Helical" evidence="1">
    <location>
        <begin position="6"/>
        <end position="23"/>
    </location>
</feature>
<keyword evidence="1" id="KW-0812">Transmembrane</keyword>
<keyword evidence="2" id="KW-0966">Cell projection</keyword>
<organism evidence="2">
    <name type="scientific">human gut metagenome</name>
    <dbReference type="NCBI Taxonomy" id="408170"/>
    <lineage>
        <taxon>unclassified sequences</taxon>
        <taxon>metagenomes</taxon>
        <taxon>organismal metagenomes</taxon>
    </lineage>
</organism>
<proteinExistence type="predicted"/>
<reference evidence="2" key="1">
    <citation type="journal article" date="2013" name="Environ. Microbiol.">
        <title>Microbiota from the distal guts of lean and obese adolescents exhibit partial functional redundancy besides clear differences in community structure.</title>
        <authorList>
            <person name="Ferrer M."/>
            <person name="Ruiz A."/>
            <person name="Lanza F."/>
            <person name="Haange S.B."/>
            <person name="Oberbach A."/>
            <person name="Till H."/>
            <person name="Bargiela R."/>
            <person name="Campoy C."/>
            <person name="Segura M.T."/>
            <person name="Richter M."/>
            <person name="von Bergen M."/>
            <person name="Seifert J."/>
            <person name="Suarez A."/>
        </authorList>
    </citation>
    <scope>NUCLEOTIDE SEQUENCE</scope>
</reference>
<dbReference type="InterPro" id="IPR001712">
    <property type="entry name" value="T3SS_FHIPEP"/>
</dbReference>
<dbReference type="EMBL" id="AJWY01002554">
    <property type="protein sequence ID" value="EKC78051.1"/>
    <property type="molecule type" value="Genomic_DNA"/>
</dbReference>
<dbReference type="GO" id="GO:0005886">
    <property type="term" value="C:plasma membrane"/>
    <property type="evidence" value="ECO:0007669"/>
    <property type="project" value="TreeGrafter"/>
</dbReference>
<feature type="transmembrane region" description="Helical" evidence="1">
    <location>
        <begin position="192"/>
        <end position="209"/>
    </location>
</feature>
<feature type="transmembrane region" description="Helical" evidence="1">
    <location>
        <begin position="123"/>
        <end position="149"/>
    </location>
</feature>
<dbReference type="GO" id="GO:0009306">
    <property type="term" value="P:protein secretion"/>
    <property type="evidence" value="ECO:0007669"/>
    <property type="project" value="InterPro"/>
</dbReference>
<keyword evidence="2" id="KW-0969">Cilium</keyword>
<name>K1V2E5_9ZZZZ</name>
<accession>K1V2E5</accession>
<comment type="caution">
    <text evidence="2">The sequence shown here is derived from an EMBL/GenBank/DDBJ whole genome shotgun (WGS) entry which is preliminary data.</text>
</comment>
<dbReference type="Pfam" id="PF00771">
    <property type="entry name" value="FHIPEP"/>
    <property type="match status" value="1"/>
</dbReference>
<dbReference type="PANTHER" id="PTHR30161:SF1">
    <property type="entry name" value="FLAGELLAR BIOSYNTHESIS PROTEIN FLHA-RELATED"/>
    <property type="match status" value="1"/>
</dbReference>
<feature type="transmembrane region" description="Helical" evidence="1">
    <location>
        <begin position="91"/>
        <end position="111"/>
    </location>
</feature>
<dbReference type="PROSITE" id="PS00994">
    <property type="entry name" value="FHIPEP"/>
    <property type="match status" value="1"/>
</dbReference>
<gene>
    <name evidence="2" type="ORF">LEA_03853</name>
</gene>